<evidence type="ECO:0000313" key="3">
    <source>
        <dbReference type="Proteomes" id="UP001165083"/>
    </source>
</evidence>
<dbReference type="Proteomes" id="UP001165083">
    <property type="component" value="Unassembled WGS sequence"/>
</dbReference>
<dbReference type="EMBL" id="BSXW01000946">
    <property type="protein sequence ID" value="GMF31992.1"/>
    <property type="molecule type" value="Genomic_DNA"/>
</dbReference>
<comment type="caution">
    <text evidence="2">The sequence shown here is derived from an EMBL/GenBank/DDBJ whole genome shotgun (WGS) entry which is preliminary data.</text>
</comment>
<gene>
    <name evidence="2" type="ORF">Plil01_001368600</name>
</gene>
<accession>A0A9W7CFG6</accession>
<dbReference type="AlphaFoldDB" id="A0A9W7CFG6"/>
<organism evidence="2 3">
    <name type="scientific">Phytophthora lilii</name>
    <dbReference type="NCBI Taxonomy" id="2077276"/>
    <lineage>
        <taxon>Eukaryota</taxon>
        <taxon>Sar</taxon>
        <taxon>Stramenopiles</taxon>
        <taxon>Oomycota</taxon>
        <taxon>Peronosporomycetes</taxon>
        <taxon>Peronosporales</taxon>
        <taxon>Peronosporaceae</taxon>
        <taxon>Phytophthora</taxon>
    </lineage>
</organism>
<feature type="compositionally biased region" description="Basic and acidic residues" evidence="1">
    <location>
        <begin position="120"/>
        <end position="132"/>
    </location>
</feature>
<feature type="region of interest" description="Disordered" evidence="1">
    <location>
        <begin position="113"/>
        <end position="132"/>
    </location>
</feature>
<name>A0A9W7CFG6_9STRA</name>
<protein>
    <submittedName>
        <fullName evidence="2">Unnamed protein product</fullName>
    </submittedName>
</protein>
<evidence type="ECO:0000313" key="2">
    <source>
        <dbReference type="EMBL" id="GMF31992.1"/>
    </source>
</evidence>
<proteinExistence type="predicted"/>
<evidence type="ECO:0000256" key="1">
    <source>
        <dbReference type="SAM" id="MobiDB-lite"/>
    </source>
</evidence>
<reference evidence="2" key="1">
    <citation type="submission" date="2023-04" db="EMBL/GenBank/DDBJ databases">
        <title>Phytophthora lilii NBRC 32176.</title>
        <authorList>
            <person name="Ichikawa N."/>
            <person name="Sato H."/>
            <person name="Tonouchi N."/>
        </authorList>
    </citation>
    <scope>NUCLEOTIDE SEQUENCE</scope>
    <source>
        <strain evidence="2">NBRC 32176</strain>
    </source>
</reference>
<keyword evidence="3" id="KW-1185">Reference proteome</keyword>
<sequence>MSIKKDQSAGEEGNILTKIQEDMTHVITVHEPPLLMSDDTNHSDSILASLWKRISRFDDINSTSNADIYSIGLEVDELQHQDVTVNVDSQKPALSKDEILINSGSDQNKLLDEVQNGDSLSDRDSAEIHEIS</sequence>